<evidence type="ECO:0000313" key="1">
    <source>
        <dbReference type="EMBL" id="KAL0476875.1"/>
    </source>
</evidence>
<sequence>MHQSDLCLDKIELMFKNKLISDKEIRREVEDFAKLEWYEHYLTLFDKIQIFNDMPDLHSKKRSIVVEMYKTFVDEQSEKYILIQDDWRSYIEQVAVKLLQDEKSTTKQENNTIVAMLENIVVKRLITLFTNCCLKSRRVHHERRATQAKPSTWTNLLASFGRKSNNTK</sequence>
<protein>
    <submittedName>
        <fullName evidence="1">AddB</fullName>
    </submittedName>
</protein>
<reference evidence="1 2" key="1">
    <citation type="submission" date="2024-03" db="EMBL/GenBank/DDBJ databases">
        <title>The Acrasis kona genome and developmental transcriptomes reveal deep origins of eukaryotic multicellular pathways.</title>
        <authorList>
            <person name="Sheikh S."/>
            <person name="Fu C.-J."/>
            <person name="Brown M.W."/>
            <person name="Baldauf S.L."/>
        </authorList>
    </citation>
    <scope>NUCLEOTIDE SEQUENCE [LARGE SCALE GENOMIC DNA]</scope>
    <source>
        <strain evidence="1 2">ATCC MYA-3509</strain>
    </source>
</reference>
<dbReference type="AlphaFoldDB" id="A0AAW2YIT2"/>
<dbReference type="Proteomes" id="UP001431209">
    <property type="component" value="Unassembled WGS sequence"/>
</dbReference>
<dbReference type="EMBL" id="JAOPGA020000108">
    <property type="protein sequence ID" value="KAL0476875.1"/>
    <property type="molecule type" value="Genomic_DNA"/>
</dbReference>
<keyword evidence="2" id="KW-1185">Reference proteome</keyword>
<proteinExistence type="predicted"/>
<evidence type="ECO:0000313" key="2">
    <source>
        <dbReference type="Proteomes" id="UP001431209"/>
    </source>
</evidence>
<comment type="caution">
    <text evidence="1">The sequence shown here is derived from an EMBL/GenBank/DDBJ whole genome shotgun (WGS) entry which is preliminary data.</text>
</comment>
<organism evidence="1 2">
    <name type="scientific">Acrasis kona</name>
    <dbReference type="NCBI Taxonomy" id="1008807"/>
    <lineage>
        <taxon>Eukaryota</taxon>
        <taxon>Discoba</taxon>
        <taxon>Heterolobosea</taxon>
        <taxon>Tetramitia</taxon>
        <taxon>Eutetramitia</taxon>
        <taxon>Acrasidae</taxon>
        <taxon>Acrasis</taxon>
    </lineage>
</organism>
<dbReference type="InterPro" id="IPR036305">
    <property type="entry name" value="RGS_sf"/>
</dbReference>
<accession>A0AAW2YIT2</accession>
<dbReference type="SUPFAM" id="SSF48097">
    <property type="entry name" value="Regulator of G-protein signaling, RGS"/>
    <property type="match status" value="1"/>
</dbReference>
<name>A0AAW2YIT2_9EUKA</name>
<gene>
    <name evidence="1" type="ORF">AKO1_005620</name>
</gene>